<dbReference type="OrthoDB" id="8775303at2"/>
<dbReference type="NCBIfam" id="TIGR02595">
    <property type="entry name" value="PEP_CTERM"/>
    <property type="match status" value="1"/>
</dbReference>
<name>A0A4Y9EP35_9SPHN</name>
<comment type="caution">
    <text evidence="2">The sequence shown here is derived from an EMBL/GenBank/DDBJ whole genome shotgun (WGS) entry which is preliminary data.</text>
</comment>
<dbReference type="Pfam" id="PF07589">
    <property type="entry name" value="PEP-CTERM"/>
    <property type="match status" value="1"/>
</dbReference>
<organism evidence="2 3">
    <name type="scientific">Glacieibacterium arshaanense</name>
    <dbReference type="NCBI Taxonomy" id="2511025"/>
    <lineage>
        <taxon>Bacteria</taxon>
        <taxon>Pseudomonadati</taxon>
        <taxon>Pseudomonadota</taxon>
        <taxon>Alphaproteobacteria</taxon>
        <taxon>Sphingomonadales</taxon>
        <taxon>Sphingosinicellaceae</taxon>
        <taxon>Glacieibacterium</taxon>
    </lineage>
</organism>
<dbReference type="EMBL" id="SIHO01000002">
    <property type="protein sequence ID" value="TFU03836.1"/>
    <property type="molecule type" value="Genomic_DNA"/>
</dbReference>
<accession>A0A4Y9EP35</accession>
<dbReference type="AlphaFoldDB" id="A0A4Y9EP35"/>
<reference evidence="2 3" key="1">
    <citation type="submission" date="2019-02" db="EMBL/GenBank/DDBJ databases">
        <title>Polymorphobacter sp. isolated from the lake at the Tibet of China.</title>
        <authorList>
            <person name="Li A."/>
        </authorList>
    </citation>
    <scope>NUCLEOTIDE SEQUENCE [LARGE SCALE GENOMIC DNA]</scope>
    <source>
        <strain evidence="2 3">DJ1R-1</strain>
    </source>
</reference>
<protein>
    <submittedName>
        <fullName evidence="2">PEP-CTERM sorting domain-containing protein</fullName>
    </submittedName>
</protein>
<dbReference type="InterPro" id="IPR013424">
    <property type="entry name" value="Ice-binding_C"/>
</dbReference>
<dbReference type="NCBIfam" id="NF035944">
    <property type="entry name" value="PEPxxWA-CTERM"/>
    <property type="match status" value="1"/>
</dbReference>
<sequence>MANTDLTGASWVATFTYDKTLGGFQSTDGSSFDRSSGGSNNSNGSPIIASAITIKGVSRTILGQFDGQVYTASTPRLFHLAVDVSDNGFFGTDNELILDVVPVSAPGSLDQNFGPVAATVNFSFVQFYTYDALSFATLESASADLGTDVTYSVSDPLPDTGAVPEPASWALMIAGFGLVGAAQRRVLRRRMVAATA</sequence>
<evidence type="ECO:0000313" key="2">
    <source>
        <dbReference type="EMBL" id="TFU03836.1"/>
    </source>
</evidence>
<evidence type="ECO:0000259" key="1">
    <source>
        <dbReference type="Pfam" id="PF07589"/>
    </source>
</evidence>
<feature type="domain" description="Ice-binding protein C-terminal" evidence="1">
    <location>
        <begin position="162"/>
        <end position="185"/>
    </location>
</feature>
<evidence type="ECO:0000313" key="3">
    <source>
        <dbReference type="Proteomes" id="UP000297737"/>
    </source>
</evidence>
<gene>
    <name evidence="2" type="ORF">EUV02_06725</name>
</gene>
<proteinExistence type="predicted"/>
<keyword evidence="3" id="KW-1185">Reference proteome</keyword>
<dbReference type="Proteomes" id="UP000297737">
    <property type="component" value="Unassembled WGS sequence"/>
</dbReference>